<dbReference type="AlphaFoldDB" id="W7A603"/>
<dbReference type="InterPro" id="IPR051044">
    <property type="entry name" value="MAG_DAG_Lipase"/>
</dbReference>
<name>W7A603_9APIC</name>
<gene>
    <name evidence="3" type="ORF">C922_02964</name>
</gene>
<feature type="compositionally biased region" description="Basic and acidic residues" evidence="1">
    <location>
        <begin position="1"/>
        <end position="10"/>
    </location>
</feature>
<evidence type="ECO:0000313" key="4">
    <source>
        <dbReference type="Proteomes" id="UP000030640"/>
    </source>
</evidence>
<dbReference type="InterPro" id="IPR006494">
    <property type="entry name" value="PST_A"/>
</dbReference>
<organism evidence="3 4">
    <name type="scientific">Plasmodium inui San Antonio 1</name>
    <dbReference type="NCBI Taxonomy" id="1237626"/>
    <lineage>
        <taxon>Eukaryota</taxon>
        <taxon>Sar</taxon>
        <taxon>Alveolata</taxon>
        <taxon>Apicomplexa</taxon>
        <taxon>Aconoidasida</taxon>
        <taxon>Haemosporida</taxon>
        <taxon>Plasmodiidae</taxon>
        <taxon>Plasmodium</taxon>
        <taxon>Plasmodium (Plasmodium)</taxon>
    </lineage>
</organism>
<dbReference type="Proteomes" id="UP000030640">
    <property type="component" value="Unassembled WGS sequence"/>
</dbReference>
<feature type="domain" description="Serine aminopeptidase S33" evidence="2">
    <location>
        <begin position="220"/>
        <end position="397"/>
    </location>
</feature>
<sequence>MAQAAERDSLRGGAAERSSPTSPSGSASSVRLDGKPKVDSFHNRDGLKLKTYSWLVKNPIGVIFLVHGLNTHLRLEYLRHNVEIVSPEKAILKDADNYYIYKDSWIEHFNKSGYSVYGMDLQGHGQSDGWRNVKTNVKKFDDLVYDVIQYINRVHDVICLTSRKDAKNGETSKSHSAASPRLAASTTSATSPSSRMPAASPAPLAQSNISSWSIHNNLKDTKTPPFYIMGLSMGGNIVLRTLEILGKSKNQGEKLNIRGCICLAGMISIDEIASKPSYKFFYIPCSKFFATFFPTLRLTPSLYWKKYPYVNHIFNYDKNRNKKPITCKLGYELLNAIENLNNDMDYIPKDIPILFVHSRHDSACFFGGAETFFKKINTNLKELHILDDMDHVLTMEPGNERVLQKLLAWLSAHSPPSATRA</sequence>
<evidence type="ECO:0000313" key="3">
    <source>
        <dbReference type="EMBL" id="EUD66643.1"/>
    </source>
</evidence>
<dbReference type="PANTHER" id="PTHR11614">
    <property type="entry name" value="PHOSPHOLIPASE-RELATED"/>
    <property type="match status" value="1"/>
</dbReference>
<feature type="domain" description="Serine aminopeptidase S33" evidence="2">
    <location>
        <begin position="103"/>
        <end position="155"/>
    </location>
</feature>
<accession>W7A603</accession>
<dbReference type="EMBL" id="KI965470">
    <property type="protein sequence ID" value="EUD66643.1"/>
    <property type="molecule type" value="Genomic_DNA"/>
</dbReference>
<dbReference type="RefSeq" id="XP_008816784.1">
    <property type="nucleotide sequence ID" value="XM_008818562.1"/>
</dbReference>
<dbReference type="Gene3D" id="3.40.50.1820">
    <property type="entry name" value="alpha/beta hydrolase"/>
    <property type="match status" value="1"/>
</dbReference>
<feature type="compositionally biased region" description="Low complexity" evidence="1">
    <location>
        <begin position="176"/>
        <end position="203"/>
    </location>
</feature>
<feature type="compositionally biased region" description="Low complexity" evidence="1">
    <location>
        <begin position="18"/>
        <end position="29"/>
    </location>
</feature>
<dbReference type="GeneID" id="20038238"/>
<dbReference type="InterPro" id="IPR029058">
    <property type="entry name" value="AB_hydrolase_fold"/>
</dbReference>
<evidence type="ECO:0000256" key="1">
    <source>
        <dbReference type="SAM" id="MobiDB-lite"/>
    </source>
</evidence>
<dbReference type="VEuPathDB" id="PlasmoDB:C922_02964"/>
<keyword evidence="4" id="KW-1185">Reference proteome</keyword>
<dbReference type="SUPFAM" id="SSF53474">
    <property type="entry name" value="alpha/beta-Hydrolases"/>
    <property type="match status" value="1"/>
</dbReference>
<proteinExistence type="predicted"/>
<feature type="region of interest" description="Disordered" evidence="1">
    <location>
        <begin position="1"/>
        <end position="37"/>
    </location>
</feature>
<evidence type="ECO:0000259" key="2">
    <source>
        <dbReference type="Pfam" id="PF12146"/>
    </source>
</evidence>
<dbReference type="Pfam" id="PF12146">
    <property type="entry name" value="Hydrolase_4"/>
    <property type="match status" value="2"/>
</dbReference>
<protein>
    <recommendedName>
        <fullName evidence="2">Serine aminopeptidase S33 domain-containing protein</fullName>
    </recommendedName>
</protein>
<reference evidence="3 4" key="1">
    <citation type="submission" date="2013-02" db="EMBL/GenBank/DDBJ databases">
        <title>The Genome Sequence of Plasmodium inui San Antonio 1.</title>
        <authorList>
            <consortium name="The Broad Institute Genome Sequencing Platform"/>
            <consortium name="The Broad Institute Genome Sequencing Center for Infectious Disease"/>
            <person name="Neafsey D."/>
            <person name="Cheeseman I."/>
            <person name="Volkman S."/>
            <person name="Adams J."/>
            <person name="Walker B."/>
            <person name="Young S.K."/>
            <person name="Zeng Q."/>
            <person name="Gargeya S."/>
            <person name="Fitzgerald M."/>
            <person name="Haas B."/>
            <person name="Abouelleil A."/>
            <person name="Alvarado L."/>
            <person name="Arachchi H.M."/>
            <person name="Berlin A.M."/>
            <person name="Chapman S.B."/>
            <person name="Dewar J."/>
            <person name="Goldberg J."/>
            <person name="Griggs A."/>
            <person name="Gujja S."/>
            <person name="Hansen M."/>
            <person name="Howarth C."/>
            <person name="Imamovic A."/>
            <person name="Larimer J."/>
            <person name="McCowan C."/>
            <person name="Murphy C."/>
            <person name="Neiman D."/>
            <person name="Pearson M."/>
            <person name="Priest M."/>
            <person name="Roberts A."/>
            <person name="Saif S."/>
            <person name="Shea T."/>
            <person name="Sisk P."/>
            <person name="Sykes S."/>
            <person name="Wortman J."/>
            <person name="Nusbaum C."/>
            <person name="Birren B."/>
        </authorList>
    </citation>
    <scope>NUCLEOTIDE SEQUENCE [LARGE SCALE GENOMIC DNA]</scope>
    <source>
        <strain evidence="3 4">San Antonio 1</strain>
    </source>
</reference>
<feature type="region of interest" description="Disordered" evidence="1">
    <location>
        <begin position="165"/>
        <end position="203"/>
    </location>
</feature>
<dbReference type="InterPro" id="IPR022742">
    <property type="entry name" value="Hydrolase_4"/>
</dbReference>
<dbReference type="OrthoDB" id="2498029at2759"/>
<dbReference type="NCBIfam" id="TIGR01607">
    <property type="entry name" value="PST-A"/>
    <property type="match status" value="1"/>
</dbReference>